<dbReference type="EMBL" id="JARGYU010000001">
    <property type="protein sequence ID" value="MDZ5761143.1"/>
    <property type="molecule type" value="Genomic_DNA"/>
</dbReference>
<dbReference type="InterPro" id="IPR023614">
    <property type="entry name" value="Porin_dom_sf"/>
</dbReference>
<reference evidence="2" key="1">
    <citation type="submission" date="2023-02" db="EMBL/GenBank/DDBJ databases">
        <title>Host association and intracellularity evolved multiple times independently in the Rickettsiales.</title>
        <authorList>
            <person name="Castelli M."/>
            <person name="Nardi T."/>
            <person name="Gammuto L."/>
            <person name="Bellinzona G."/>
            <person name="Sabaneyeva E."/>
            <person name="Potekhin A."/>
            <person name="Serra V."/>
            <person name="Petroni G."/>
            <person name="Sassera D."/>
        </authorList>
    </citation>
    <scope>NUCLEOTIDE SEQUENCE</scope>
    <source>
        <strain evidence="2">USBL-36I1</strain>
    </source>
</reference>
<proteinExistence type="predicted"/>
<dbReference type="GO" id="GO:0015288">
    <property type="term" value="F:porin activity"/>
    <property type="evidence" value="ECO:0007669"/>
    <property type="project" value="InterPro"/>
</dbReference>
<dbReference type="SUPFAM" id="SSF56935">
    <property type="entry name" value="Porins"/>
    <property type="match status" value="1"/>
</dbReference>
<feature type="domain" description="Porin" evidence="1">
    <location>
        <begin position="72"/>
        <end position="433"/>
    </location>
</feature>
<evidence type="ECO:0000313" key="2">
    <source>
        <dbReference type="EMBL" id="MDZ5761143.1"/>
    </source>
</evidence>
<protein>
    <submittedName>
        <fullName evidence="2">Porin</fullName>
    </submittedName>
</protein>
<dbReference type="RefSeq" id="WP_322498564.1">
    <property type="nucleotide sequence ID" value="NZ_JARGYU010000001.1"/>
</dbReference>
<dbReference type="Pfam" id="PF13609">
    <property type="entry name" value="Porin_4"/>
    <property type="match status" value="1"/>
</dbReference>
<dbReference type="Gene3D" id="2.40.160.10">
    <property type="entry name" value="Porin"/>
    <property type="match status" value="1"/>
</dbReference>
<gene>
    <name evidence="2" type="ORF">Lyticum_00310</name>
</gene>
<organism evidence="2 3">
    <name type="scientific">Lyticum sinuosum</name>
    <dbReference type="NCBI Taxonomy" id="1332059"/>
    <lineage>
        <taxon>Bacteria</taxon>
        <taxon>Pseudomonadati</taxon>
        <taxon>Pseudomonadota</taxon>
        <taxon>Alphaproteobacteria</taxon>
        <taxon>Rickettsiales</taxon>
        <taxon>Lyticum</taxon>
    </lineage>
</organism>
<accession>A0AAE4VLZ7</accession>
<evidence type="ECO:0000313" key="3">
    <source>
        <dbReference type="Proteomes" id="UP001289135"/>
    </source>
</evidence>
<dbReference type="AlphaFoldDB" id="A0AAE4VLZ7"/>
<dbReference type="Proteomes" id="UP001289135">
    <property type="component" value="Unassembled WGS sequence"/>
</dbReference>
<comment type="caution">
    <text evidence="2">The sequence shown here is derived from an EMBL/GenBank/DDBJ whole genome shotgun (WGS) entry which is preliminary data.</text>
</comment>
<sequence>MKNNIKILTILLSVSITTSMDFLYADSQNTESLNTIDILKDVIITNKTAANKTMSTVANKEPLNVRNTSGVGVEIGGKLDMQYGYNSVDKCFKIDGMSQCGLSSSSYSPKKIGNVTGLGTDTRFSLNIFKRTDSIDIFGAYLEIQADRDTKNVGRQSYIYINSKGGRIEIGNMDGASTNMQVSASTIALGTGGIDGDLRGWNNFKALIVGSNQLADNMFINKPRLPMNCVEKKQNRISYYTPQIYGLTLGFSYAPDPSDSPNKLGSITSVLSNNYYYVDLFDIGAKYERQIMNSVNFSTSLTTQFSRHNTQINTASYNDMFAYEIGAKFDIDAWSFAGSYANQNKSFCLKNETGKKDGNYYTLGTSYKYSDDLAFSLTYFYSLSQANAYQSNIIGVSASNNGENKSKIISIATEYLLVPGMKYYAELNHYNYKSDVVKRTNSSLKVIGNNGYTFLTGLRVQF</sequence>
<dbReference type="GO" id="GO:0016020">
    <property type="term" value="C:membrane"/>
    <property type="evidence" value="ECO:0007669"/>
    <property type="project" value="InterPro"/>
</dbReference>
<keyword evidence="3" id="KW-1185">Reference proteome</keyword>
<dbReference type="InterPro" id="IPR033900">
    <property type="entry name" value="Gram_neg_porin_domain"/>
</dbReference>
<evidence type="ECO:0000259" key="1">
    <source>
        <dbReference type="Pfam" id="PF13609"/>
    </source>
</evidence>
<name>A0AAE4VLZ7_9RICK</name>